<keyword evidence="2" id="KW-1185">Reference proteome</keyword>
<organism evidence="1 2">
    <name type="scientific">Candida tropicalis (strain ATCC MYA-3404 / T1)</name>
    <name type="common">Yeast</name>
    <dbReference type="NCBI Taxonomy" id="294747"/>
    <lineage>
        <taxon>Eukaryota</taxon>
        <taxon>Fungi</taxon>
        <taxon>Dikarya</taxon>
        <taxon>Ascomycota</taxon>
        <taxon>Saccharomycotina</taxon>
        <taxon>Pichiomycetes</taxon>
        <taxon>Debaryomycetaceae</taxon>
        <taxon>Candida/Lodderomyces clade</taxon>
        <taxon>Candida</taxon>
    </lineage>
</organism>
<proteinExistence type="predicted"/>
<gene>
    <name evidence="1" type="ORF">CTRG_04507</name>
</gene>
<dbReference type="RefSeq" id="XP_002550209.1">
    <property type="nucleotide sequence ID" value="XM_002550163.1"/>
</dbReference>
<dbReference type="EMBL" id="GG692400">
    <property type="protein sequence ID" value="EER31724.1"/>
    <property type="molecule type" value="Genomic_DNA"/>
</dbReference>
<sequence length="135" mass="14156">MVDVVSSSHIPSESQCHSEAVFHPGVVVITISEQIPFSSQMVVVKITTASVVSMVENISDVVVALAEVKSEIVVDSSSNDSLETGKVVLDEVSVSVSISEVAEVVDSLDVTADVIYSSDSKVLIVSVTSLDSEDT</sequence>
<evidence type="ECO:0000313" key="2">
    <source>
        <dbReference type="Proteomes" id="UP000002037"/>
    </source>
</evidence>
<dbReference type="AlphaFoldDB" id="C5MEL4"/>
<dbReference type="GeneID" id="8299875"/>
<accession>C5MEL4</accession>
<evidence type="ECO:0000313" key="1">
    <source>
        <dbReference type="EMBL" id="EER31724.1"/>
    </source>
</evidence>
<dbReference type="Proteomes" id="UP000002037">
    <property type="component" value="Unassembled WGS sequence"/>
</dbReference>
<dbReference type="KEGG" id="ctp:CTRG_04507"/>
<name>C5MEL4_CANTT</name>
<protein>
    <submittedName>
        <fullName evidence="1">Uncharacterized protein</fullName>
    </submittedName>
</protein>
<reference evidence="1 2" key="1">
    <citation type="journal article" date="2009" name="Nature">
        <title>Evolution of pathogenicity and sexual reproduction in eight Candida genomes.</title>
        <authorList>
            <person name="Butler G."/>
            <person name="Rasmussen M.D."/>
            <person name="Lin M.F."/>
            <person name="Santos M.A."/>
            <person name="Sakthikumar S."/>
            <person name="Munro C.A."/>
            <person name="Rheinbay E."/>
            <person name="Grabherr M."/>
            <person name="Forche A."/>
            <person name="Reedy J.L."/>
            <person name="Agrafioti I."/>
            <person name="Arnaud M.B."/>
            <person name="Bates S."/>
            <person name="Brown A.J."/>
            <person name="Brunke S."/>
            <person name="Costanzo M.C."/>
            <person name="Fitzpatrick D.A."/>
            <person name="de Groot P.W."/>
            <person name="Harris D."/>
            <person name="Hoyer L.L."/>
            <person name="Hube B."/>
            <person name="Klis F.M."/>
            <person name="Kodira C."/>
            <person name="Lennard N."/>
            <person name="Logue M.E."/>
            <person name="Martin R."/>
            <person name="Neiman A.M."/>
            <person name="Nikolaou E."/>
            <person name="Quail M.A."/>
            <person name="Quinn J."/>
            <person name="Santos M.C."/>
            <person name="Schmitzberger F.F."/>
            <person name="Sherlock G."/>
            <person name="Shah P."/>
            <person name="Silverstein K.A."/>
            <person name="Skrzypek M.S."/>
            <person name="Soll D."/>
            <person name="Staggs R."/>
            <person name="Stansfield I."/>
            <person name="Stumpf M.P."/>
            <person name="Sudbery P.E."/>
            <person name="Srikantha T."/>
            <person name="Zeng Q."/>
            <person name="Berman J."/>
            <person name="Berriman M."/>
            <person name="Heitman J."/>
            <person name="Gow N.A."/>
            <person name="Lorenz M.C."/>
            <person name="Birren B.W."/>
            <person name="Kellis M."/>
            <person name="Cuomo C.A."/>
        </authorList>
    </citation>
    <scope>NUCLEOTIDE SEQUENCE [LARGE SCALE GENOMIC DNA]</scope>
    <source>
        <strain evidence="2">ATCC MYA-3404 / T1</strain>
    </source>
</reference>
<dbReference type="HOGENOM" id="CLU_1885496_0_0_1"/>
<dbReference type="VEuPathDB" id="FungiDB:CTRG_04507"/>